<reference evidence="3" key="1">
    <citation type="journal article" date="2014" name="Proc. Natl. Acad. Sci. U.S.A.">
        <title>Extensive sampling of basidiomycete genomes demonstrates inadequacy of the white-rot/brown-rot paradigm for wood decay fungi.</title>
        <authorList>
            <person name="Riley R."/>
            <person name="Salamov A.A."/>
            <person name="Brown D.W."/>
            <person name="Nagy L.G."/>
            <person name="Floudas D."/>
            <person name="Held B.W."/>
            <person name="Levasseur A."/>
            <person name="Lombard V."/>
            <person name="Morin E."/>
            <person name="Otillar R."/>
            <person name="Lindquist E.A."/>
            <person name="Sun H."/>
            <person name="LaButti K.M."/>
            <person name="Schmutz J."/>
            <person name="Jabbour D."/>
            <person name="Luo H."/>
            <person name="Baker S.E."/>
            <person name="Pisabarro A.G."/>
            <person name="Walton J.D."/>
            <person name="Blanchette R.A."/>
            <person name="Henrissat B."/>
            <person name="Martin F."/>
            <person name="Cullen D."/>
            <person name="Hibbett D.S."/>
            <person name="Grigoriev I.V."/>
        </authorList>
    </citation>
    <scope>NUCLEOTIDE SEQUENCE [LARGE SCALE GENOMIC DNA]</scope>
    <source>
        <strain evidence="3">MUCL 33604</strain>
    </source>
</reference>
<dbReference type="Proteomes" id="UP000027265">
    <property type="component" value="Unassembled WGS sequence"/>
</dbReference>
<dbReference type="OrthoDB" id="2724111at2759"/>
<evidence type="ECO:0000313" key="2">
    <source>
        <dbReference type="EMBL" id="KDQ62122.1"/>
    </source>
</evidence>
<evidence type="ECO:0000313" key="3">
    <source>
        <dbReference type="Proteomes" id="UP000027265"/>
    </source>
</evidence>
<dbReference type="InParanoid" id="A0A067QF41"/>
<feature type="region of interest" description="Disordered" evidence="1">
    <location>
        <begin position="123"/>
        <end position="156"/>
    </location>
</feature>
<dbReference type="AlphaFoldDB" id="A0A067QF41"/>
<accession>A0A067QF41</accession>
<dbReference type="STRING" id="933084.A0A067QF41"/>
<evidence type="ECO:0000256" key="1">
    <source>
        <dbReference type="SAM" id="MobiDB-lite"/>
    </source>
</evidence>
<gene>
    <name evidence="2" type="ORF">JAAARDRAFT_30028</name>
</gene>
<dbReference type="HOGENOM" id="CLU_041942_1_0_1"/>
<organism evidence="2 3">
    <name type="scientific">Jaapia argillacea MUCL 33604</name>
    <dbReference type="NCBI Taxonomy" id="933084"/>
    <lineage>
        <taxon>Eukaryota</taxon>
        <taxon>Fungi</taxon>
        <taxon>Dikarya</taxon>
        <taxon>Basidiomycota</taxon>
        <taxon>Agaricomycotina</taxon>
        <taxon>Agaricomycetes</taxon>
        <taxon>Agaricomycetidae</taxon>
        <taxon>Jaapiales</taxon>
        <taxon>Jaapiaceae</taxon>
        <taxon>Jaapia</taxon>
    </lineage>
</organism>
<feature type="region of interest" description="Disordered" evidence="1">
    <location>
        <begin position="1"/>
        <end position="33"/>
    </location>
</feature>
<proteinExistence type="predicted"/>
<sequence length="398" mass="44968">MATKGRRQANAVPSTSGKTPIIEESVPPEGSLQTSSIAVSGRGLVDCPPEICERIFSFACLDDGFTGRSLSLVSRYIHDTSVMVRYQSVVVEGFDQICALAFLLEKKKPERRLVRHLFLSHSRTPRPRKTSPRDPQSRLRLSSTKGAPAKSEESNDDFPLFCQSTYEQRIEAATRLCALIGSTVETMTIIMPQSRDFLPIPVQFPALVELTVYSVYCTTLPCNQVPQSLPSLQRLHLVGPYFRSPEISELALVAPSLTHLRFSGLEREINVPRIVRRILGASATTPTTDPPELQLRHPRIQKIFIRPRYPIFCGYGPSFGNYCLALENLQELAREFWGEEEVILLSPDEYLESTHDEQTREAKRWWRARLEGRIGCWSDSGRLSYSQITCEGYLRSFV</sequence>
<keyword evidence="3" id="KW-1185">Reference proteome</keyword>
<protein>
    <submittedName>
        <fullName evidence="2">Uncharacterized protein</fullName>
    </submittedName>
</protein>
<dbReference type="EMBL" id="KL197711">
    <property type="protein sequence ID" value="KDQ62122.1"/>
    <property type="molecule type" value="Genomic_DNA"/>
</dbReference>
<name>A0A067QF41_9AGAM</name>